<reference evidence="7" key="1">
    <citation type="journal article" date="2021" name="J Fungi (Basel)">
        <title>Virulence traits and population genomics of the black yeast Aureobasidium melanogenum.</title>
        <authorList>
            <person name="Cernosa A."/>
            <person name="Sun X."/>
            <person name="Gostincar C."/>
            <person name="Fang C."/>
            <person name="Gunde-Cimerman N."/>
            <person name="Song Z."/>
        </authorList>
    </citation>
    <scope>NUCLEOTIDE SEQUENCE</scope>
    <source>
        <strain evidence="7">EXF-9911</strain>
    </source>
</reference>
<dbReference type="Proteomes" id="UP000779574">
    <property type="component" value="Unassembled WGS sequence"/>
</dbReference>
<dbReference type="NCBIfam" id="TIGR00756">
    <property type="entry name" value="PPR"/>
    <property type="match status" value="2"/>
</dbReference>
<evidence type="ECO:0000256" key="6">
    <source>
        <dbReference type="SAM" id="MobiDB-lite"/>
    </source>
</evidence>
<dbReference type="InterPro" id="IPR011990">
    <property type="entry name" value="TPR-like_helical_dom_sf"/>
</dbReference>
<evidence type="ECO:0000313" key="8">
    <source>
        <dbReference type="Proteomes" id="UP000779574"/>
    </source>
</evidence>
<dbReference type="Pfam" id="PF01535">
    <property type="entry name" value="PPR"/>
    <property type="match status" value="2"/>
</dbReference>
<comment type="similarity">
    <text evidence="1">Belongs to the CCM1 family.</text>
</comment>
<accession>A0A9P8EBX5</accession>
<comment type="subunit">
    <text evidence="4">Binds to mitochondrial small subunit 15S rRNA.</text>
</comment>
<dbReference type="OrthoDB" id="1908178at2759"/>
<sequence>MSLLGSFSRTQSGSSLHKKPTTTTASIMTALCPRRNHSNAFDHDYPRHRRDLHILSRRPTPTSRCLTPESAESLFLEALARASLCRKHARQSSTITRPSHSTTTTTTSSSPRSARFTTSSTANKPPLSSALELSTDESSHPAPVHISRQELRSIVDQYDYAGYQEDPPPDRDSNHESPSSTHFYSSSQIPDRKPLIANSFSDQQAIDYFNLIIQDKATPNLPLYKAYRAIPQPRPKYLENQPIRELMHRLSIVEYKDERTMQRYLSLVDDMLAADIPMTRSEWNSAMSFAGRYLRKIGDVQVETATQIWLRMEKEAGLSSSAATFSILFDVATKAGKFALADIVVKEMMQRGIEPNRHFRTNIIYCHGLKRDGAAVRKAYQDFVDAGEIIDTLVLNCVIASLINAGEPSAAEYIFEKMKTLGTENTTAAKIKGWKAQRHLGRVLDQAGRKLRKEPERRVVVQNVTPITPNLHTYRLLIKYHAHESGNIDRISELLDEMQQYGIHIHGSIFYQIIRGFSIHGGIRYSSWNKKRLDSFWEIFCQFVERDKETEQKHGDWISEEDRGCYLSASMVKTVLNAYLRVTGPENTRKMWQEIKEIWKPNEQDEEAVNTGLEYALG</sequence>
<name>A0A9P8EBX5_AURME</name>
<protein>
    <recommendedName>
        <fullName evidence="9">Pentatricopeptide repeat protein</fullName>
    </recommendedName>
</protein>
<evidence type="ECO:0000256" key="1">
    <source>
        <dbReference type="ARBA" id="ARBA00006192"/>
    </source>
</evidence>
<feature type="compositionally biased region" description="Polar residues" evidence="6">
    <location>
        <begin position="176"/>
        <end position="188"/>
    </location>
</feature>
<organism evidence="7 8">
    <name type="scientific">Aureobasidium melanogenum</name>
    <name type="common">Aureobasidium pullulans var. melanogenum</name>
    <dbReference type="NCBI Taxonomy" id="46634"/>
    <lineage>
        <taxon>Eukaryota</taxon>
        <taxon>Fungi</taxon>
        <taxon>Dikarya</taxon>
        <taxon>Ascomycota</taxon>
        <taxon>Pezizomycotina</taxon>
        <taxon>Dothideomycetes</taxon>
        <taxon>Dothideomycetidae</taxon>
        <taxon>Dothideales</taxon>
        <taxon>Saccotheciaceae</taxon>
        <taxon>Aureobasidium</taxon>
    </lineage>
</organism>
<evidence type="ECO:0000256" key="4">
    <source>
        <dbReference type="ARBA" id="ARBA00044511"/>
    </source>
</evidence>
<gene>
    <name evidence="7" type="ORF">KCU76_g12025</name>
</gene>
<feature type="region of interest" description="Disordered" evidence="6">
    <location>
        <begin position="1"/>
        <end position="22"/>
    </location>
</feature>
<keyword evidence="2" id="KW-0677">Repeat</keyword>
<feature type="region of interest" description="Disordered" evidence="6">
    <location>
        <begin position="88"/>
        <end position="188"/>
    </location>
</feature>
<reference evidence="7" key="2">
    <citation type="submission" date="2021-08" db="EMBL/GenBank/DDBJ databases">
        <authorList>
            <person name="Gostincar C."/>
            <person name="Sun X."/>
            <person name="Song Z."/>
            <person name="Gunde-Cimerman N."/>
        </authorList>
    </citation>
    <scope>NUCLEOTIDE SEQUENCE</scope>
    <source>
        <strain evidence="7">EXF-9911</strain>
    </source>
</reference>
<feature type="compositionally biased region" description="Low complexity" evidence="6">
    <location>
        <begin position="92"/>
        <end position="121"/>
    </location>
</feature>
<dbReference type="InterPro" id="IPR002885">
    <property type="entry name" value="PPR_rpt"/>
</dbReference>
<evidence type="ECO:0000313" key="7">
    <source>
        <dbReference type="EMBL" id="KAG9684998.1"/>
    </source>
</evidence>
<evidence type="ECO:0000256" key="3">
    <source>
        <dbReference type="ARBA" id="ARBA00044493"/>
    </source>
</evidence>
<dbReference type="AlphaFoldDB" id="A0A9P8EBX5"/>
<dbReference type="PROSITE" id="PS51375">
    <property type="entry name" value="PPR"/>
    <property type="match status" value="2"/>
</dbReference>
<evidence type="ECO:0000256" key="2">
    <source>
        <dbReference type="ARBA" id="ARBA00022737"/>
    </source>
</evidence>
<evidence type="ECO:0000256" key="5">
    <source>
        <dbReference type="PROSITE-ProRule" id="PRU00708"/>
    </source>
</evidence>
<comment type="function">
    <text evidence="3">Regulates mitochondrial small subunit maturation by controlling 15S rRNA 5'-end processing. Localizes to the 5' precursor of the 15S rRNA in a position that is subsequently occupied by mS47 in the mature yeast mtSSU. Uses structure and sequence-specific RNA recognition, binding to a single-stranded region of the precursor and specifically recognizing bases -6 to -1. The exchange of Ccm1 for mS47 is coupled to the irreversible removal of precursor rRNA that is accompanied by conformational changes of the mitoribosomal proteins uS5m and mS26. These conformational changes signal completion of 5'-end rRNA processing through protection of the mature 5'-end of the 15S rRNA and stabilization of mS47. The removal of the 5' precursor together with the dissociation of Ccm1 may be catalyzed by the 5'-3' exoribonuclease Pet127. Involved in the specific removal of group I introns in mitochondrial encoded transcripts.</text>
</comment>
<dbReference type="Gene3D" id="1.25.40.10">
    <property type="entry name" value="Tetratricopeptide repeat domain"/>
    <property type="match status" value="2"/>
</dbReference>
<feature type="non-terminal residue" evidence="7">
    <location>
        <position position="618"/>
    </location>
</feature>
<evidence type="ECO:0008006" key="9">
    <source>
        <dbReference type="Google" id="ProtNLM"/>
    </source>
</evidence>
<dbReference type="PANTHER" id="PTHR47447">
    <property type="entry name" value="OS03G0856100 PROTEIN"/>
    <property type="match status" value="1"/>
</dbReference>
<comment type="caution">
    <text evidence="7">The sequence shown here is derived from an EMBL/GenBank/DDBJ whole genome shotgun (WGS) entry which is preliminary data.</text>
</comment>
<feature type="repeat" description="PPR" evidence="5">
    <location>
        <begin position="321"/>
        <end position="355"/>
    </location>
</feature>
<dbReference type="PANTHER" id="PTHR47447:SF17">
    <property type="entry name" value="OS12G0638900 PROTEIN"/>
    <property type="match status" value="1"/>
</dbReference>
<dbReference type="EMBL" id="JAHFXF010000601">
    <property type="protein sequence ID" value="KAG9684998.1"/>
    <property type="molecule type" value="Genomic_DNA"/>
</dbReference>
<proteinExistence type="inferred from homology"/>
<feature type="repeat" description="PPR" evidence="5">
    <location>
        <begin position="470"/>
        <end position="505"/>
    </location>
</feature>